<evidence type="ECO:0000256" key="5">
    <source>
        <dbReference type="ARBA" id="ARBA00022856"/>
    </source>
</evidence>
<feature type="transmembrane region" description="Helical" evidence="9">
    <location>
        <begin position="211"/>
        <end position="230"/>
    </location>
</feature>
<dbReference type="RefSeq" id="WP_039189505.1">
    <property type="nucleotide sequence ID" value="NZ_JRFJ01000001.1"/>
</dbReference>
<keyword evidence="2 9" id="KW-0813">Transport</keyword>
<evidence type="ECO:0000256" key="3">
    <source>
        <dbReference type="ARBA" id="ARBA00022475"/>
    </source>
</evidence>
<dbReference type="GO" id="GO:0055085">
    <property type="term" value="P:transmembrane transport"/>
    <property type="evidence" value="ECO:0007669"/>
    <property type="project" value="InterPro"/>
</dbReference>
<evidence type="ECO:0000256" key="9">
    <source>
        <dbReference type="RuleBase" id="RU363032"/>
    </source>
</evidence>
<dbReference type="AlphaFoldDB" id="A0A0B1Q6V5"/>
<keyword evidence="4 9" id="KW-0812">Transmembrane</keyword>
<evidence type="ECO:0000313" key="12">
    <source>
        <dbReference type="Proteomes" id="UP000030826"/>
    </source>
</evidence>
<name>A0A0B1Q6V5_9HYPH</name>
<dbReference type="Proteomes" id="UP000030826">
    <property type="component" value="Unassembled WGS sequence"/>
</dbReference>
<comment type="caution">
    <text evidence="11">The sequence shown here is derived from an EMBL/GenBank/DDBJ whole genome shotgun (WGS) entry which is preliminary data.</text>
</comment>
<dbReference type="Gene3D" id="1.10.3720.10">
    <property type="entry name" value="MetI-like"/>
    <property type="match status" value="1"/>
</dbReference>
<keyword evidence="6" id="KW-0653">Protein transport</keyword>
<dbReference type="InterPro" id="IPR050366">
    <property type="entry name" value="BP-dependent_transpt_permease"/>
</dbReference>
<dbReference type="GO" id="GO:0015833">
    <property type="term" value="P:peptide transport"/>
    <property type="evidence" value="ECO:0007669"/>
    <property type="project" value="UniProtKB-KW"/>
</dbReference>
<dbReference type="GO" id="GO:0005886">
    <property type="term" value="C:plasma membrane"/>
    <property type="evidence" value="ECO:0007669"/>
    <property type="project" value="UniProtKB-SubCell"/>
</dbReference>
<dbReference type="PANTHER" id="PTHR43386:SF1">
    <property type="entry name" value="D,D-DIPEPTIDE TRANSPORT SYSTEM PERMEASE PROTEIN DDPC-RELATED"/>
    <property type="match status" value="1"/>
</dbReference>
<dbReference type="PANTHER" id="PTHR43386">
    <property type="entry name" value="OLIGOPEPTIDE TRANSPORT SYSTEM PERMEASE PROTEIN APPC"/>
    <property type="match status" value="1"/>
</dbReference>
<accession>A0A0B1Q6V5</accession>
<dbReference type="CDD" id="cd06261">
    <property type="entry name" value="TM_PBP2"/>
    <property type="match status" value="1"/>
</dbReference>
<gene>
    <name evidence="11" type="ORF">LA66_05835</name>
</gene>
<reference evidence="11 12" key="1">
    <citation type="submission" date="2014-09" db="EMBL/GenBank/DDBJ databases">
        <title>Isolation and characterization of Aurantimonas altamirensis ON-56566 from clinical sample following a dog bite.</title>
        <authorList>
            <person name="Eshaghi A."/>
            <person name="Li A."/>
            <person name="Shahinas D."/>
            <person name="Bahn P."/>
            <person name="Kus J.V."/>
            <person name="Patel S.N."/>
        </authorList>
    </citation>
    <scope>NUCLEOTIDE SEQUENCE [LARGE SCALE GENOMIC DNA]</scope>
    <source>
        <strain evidence="11 12">ON-56566</strain>
    </source>
</reference>
<proteinExistence type="inferred from homology"/>
<keyword evidence="3" id="KW-1003">Cell membrane</keyword>
<dbReference type="STRING" id="370622.LA66_05835"/>
<evidence type="ECO:0000256" key="1">
    <source>
        <dbReference type="ARBA" id="ARBA00004651"/>
    </source>
</evidence>
<dbReference type="Pfam" id="PF00528">
    <property type="entry name" value="BPD_transp_1"/>
    <property type="match status" value="1"/>
</dbReference>
<dbReference type="InterPro" id="IPR035906">
    <property type="entry name" value="MetI-like_sf"/>
</dbReference>
<feature type="domain" description="ABC transmembrane type-1" evidence="10">
    <location>
        <begin position="103"/>
        <end position="292"/>
    </location>
</feature>
<evidence type="ECO:0000256" key="4">
    <source>
        <dbReference type="ARBA" id="ARBA00022692"/>
    </source>
</evidence>
<comment type="similarity">
    <text evidence="9">Belongs to the binding-protein-dependent transport system permease family.</text>
</comment>
<organism evidence="11 12">
    <name type="scientific">Aureimonas altamirensis</name>
    <dbReference type="NCBI Taxonomy" id="370622"/>
    <lineage>
        <taxon>Bacteria</taxon>
        <taxon>Pseudomonadati</taxon>
        <taxon>Pseudomonadota</taxon>
        <taxon>Alphaproteobacteria</taxon>
        <taxon>Hyphomicrobiales</taxon>
        <taxon>Aurantimonadaceae</taxon>
        <taxon>Aureimonas</taxon>
    </lineage>
</organism>
<feature type="transmembrane region" description="Helical" evidence="9">
    <location>
        <begin position="38"/>
        <end position="56"/>
    </location>
</feature>
<dbReference type="PROSITE" id="PS50928">
    <property type="entry name" value="ABC_TM1"/>
    <property type="match status" value="1"/>
</dbReference>
<evidence type="ECO:0000313" key="11">
    <source>
        <dbReference type="EMBL" id="KHJ56119.1"/>
    </source>
</evidence>
<evidence type="ECO:0000259" key="10">
    <source>
        <dbReference type="PROSITE" id="PS50928"/>
    </source>
</evidence>
<evidence type="ECO:0000256" key="2">
    <source>
        <dbReference type="ARBA" id="ARBA00022448"/>
    </source>
</evidence>
<protein>
    <submittedName>
        <fullName evidence="11">Peptide ABC transporter permease</fullName>
    </submittedName>
</protein>
<keyword evidence="5" id="KW-0571">Peptide transport</keyword>
<dbReference type="OrthoDB" id="9805884at2"/>
<sequence length="306" mass="32725">MSAIDPTLVTGVARIAPAGRSVARRILGRAARSTEFRIGFAVFLVLVLAAALYPAISGIDPTAMNVRARLLPPIFLGEKWSWAHPLGTDQIGRDMLVRSLVGLRYSLLIGVASVAVTLAIGCTLGTLAGYFGGRSDTVIMRITDAQLAIPMIILAIAVLGVSRPTIPAIVLVLGLSNWPVYARIMRSVVMAERGQEYVRAAQVSGATHTRILLTLLVPLLIPPILFTSVLDVARMMIFESILGFLGLGVQPPTPTFGNIIADGRKYLLNAWWIATMPGVFLCLTLTSINLMGSAFERARNSIHGGA</sequence>
<dbReference type="InterPro" id="IPR000515">
    <property type="entry name" value="MetI-like"/>
</dbReference>
<feature type="transmembrane region" description="Helical" evidence="9">
    <location>
        <begin position="270"/>
        <end position="291"/>
    </location>
</feature>
<comment type="subcellular location">
    <subcellularLocation>
        <location evidence="1 9">Cell membrane</location>
        <topology evidence="1 9">Multi-pass membrane protein</topology>
    </subcellularLocation>
</comment>
<keyword evidence="7 9" id="KW-1133">Transmembrane helix</keyword>
<dbReference type="GO" id="GO:0015031">
    <property type="term" value="P:protein transport"/>
    <property type="evidence" value="ECO:0007669"/>
    <property type="project" value="UniProtKB-KW"/>
</dbReference>
<dbReference type="EMBL" id="JRFJ01000001">
    <property type="protein sequence ID" value="KHJ56119.1"/>
    <property type="molecule type" value="Genomic_DNA"/>
</dbReference>
<evidence type="ECO:0000256" key="8">
    <source>
        <dbReference type="ARBA" id="ARBA00023136"/>
    </source>
</evidence>
<dbReference type="SUPFAM" id="SSF161098">
    <property type="entry name" value="MetI-like"/>
    <property type="match status" value="1"/>
</dbReference>
<feature type="transmembrane region" description="Helical" evidence="9">
    <location>
        <begin position="105"/>
        <end position="131"/>
    </location>
</feature>
<evidence type="ECO:0000256" key="6">
    <source>
        <dbReference type="ARBA" id="ARBA00022927"/>
    </source>
</evidence>
<evidence type="ECO:0000256" key="7">
    <source>
        <dbReference type="ARBA" id="ARBA00022989"/>
    </source>
</evidence>
<keyword evidence="8 9" id="KW-0472">Membrane</keyword>